<reference evidence="5 6" key="1">
    <citation type="submission" date="2024-04" db="EMBL/GenBank/DDBJ databases">
        <title>Phyllosticta paracitricarpa is synonymous to the EU quarantine fungus P. citricarpa based on phylogenomic analyses.</title>
        <authorList>
            <consortium name="Lawrence Berkeley National Laboratory"/>
            <person name="Van Ingen-Buijs V.A."/>
            <person name="Van Westerhoven A.C."/>
            <person name="Haridas S."/>
            <person name="Skiadas P."/>
            <person name="Martin F."/>
            <person name="Groenewald J.Z."/>
            <person name="Crous P.W."/>
            <person name="Seidl M.F."/>
        </authorList>
    </citation>
    <scope>NUCLEOTIDE SEQUENCE [LARGE SCALE GENOMIC DNA]</scope>
    <source>
        <strain evidence="5 6">CBS 123374</strain>
    </source>
</reference>
<evidence type="ECO:0000313" key="5">
    <source>
        <dbReference type="EMBL" id="KAK8227565.1"/>
    </source>
</evidence>
<feature type="compositionally biased region" description="Polar residues" evidence="1">
    <location>
        <begin position="1163"/>
        <end position="1179"/>
    </location>
</feature>
<sequence>MHEAITLNVWPSTINCLSWSQDGNIAVAAGETVELLIPILQSDTEAIQSAQNWHNVHIKTNLFTETEVPTIDPLGFRAVSFGEELSTSDVIALAWSPPGLAKHSKCALVVLTSNLTLSLWASDSDFKNARSWKRLLIFNHSLERHWQKLDRDDEHTVGGLEWEVRRRTRRRIRSFAWSPRVRPQTALSQSVKDSQLPMSGFFLAVCNDANDVAILRVQSPFDFFSTTISRWSAHVVAQCSVGPRIKLELDPPFTLFDEHMDEQRHASNIAWSPWSLDDRDNAESLLAYTTNKSIHIRRVSMAAYSHNISISPEDVFVDDSVGTRTAHFVQWAPKMQNQAAQLVVFSQKGLFCYDILFKDQFRVNMSKHNLDDRWDMVTGCAFNKLSSRELEIQFVSQLPTFSTPTTALRIPIKDDHQSNPSPFLRSLAESKALFGAENELGDAVLTKAWGLCPSPMGDLVASAVSFHPSDMVEYTISAASRTEIGIHPFRDNQGAFSMPKHAGVCPIDDLSAETILFSAKSWLEENMEARAEESSARQTIMDQLAKTLGLDDSSAATPYAELVLSGGKNLSLQDERSLVQELRRHIYLDHDQIQRRYGRLLTHFFNPKQRNQHDDAPTILHLINQVLSMLKAHYVDSTTSQKIRSVYAEMRTWLADPETDNAQDAAATSEATYVEQCEICDENIKFESFDWARCSQGHEFVRCALTFLAIQAPGISKLCGICGKRFLSEQHVLELDTLLDEAANENDQSQGMHDLPPGVDTSEGDVISRLKTLGVVLVANTLPRLELSDAGRANRYRSIPMMNYEPLRLSGSPAKSTKIVEGPSSPTKSICLDMDETSPIETDFLAGTGSARRTNFFDDSSSDELEKRESLSLSLNDPRKMTPKSNKSDNLSRKEANHLGASPDEYNHVRGSNGKMRADAERSPTPGTKIMSDLHRSSGVSSILVPSGAASKENLLDKTPQRPSRPGTGMETRGGSTGYDNNKFRISGVFEDGPSEELQTLDSKTDDRILGVHAITLQALLRDEEALQASASASTRCKSVSSDLAGLKTDPALTTSRADSAMLTGAVSSQQDSSPPQEKKKVLLIPPPIDTTGQPRTKHSKPKTPYPFYHRKGNALFRPSPLSAPDDQFSSETEIPSRQVILEIRLRRREGVYAPRVSRISIPSRTQLSRDQSQLNEKQPSTTPSSSSSSLTKRLKDGTSPSGPSHPFTTDASLADALRTEYAHLAGPWPIRFFSARTLSRMDVVVSSVAGAAAGGPEHIDMAGTELLRLVRRPKKGIKDSHWVNWCVRIGERVRAAAAGPAGRSFSAMRVGDAAAENGFSTNSLHNQRRWSTGTPRTPTPGGGFPVRVDGMGTRRTPPSRASSGVFAGGSSATWDAADHMEGRDRDTLRSNTNYRYSFLSPHSSTAVDATLSAAERGSGGPDESSPSPDDAASENQITALTVEFIESWSGVRIALALLLVLLLALAGIALWTVLGKGVMAEGWQGQGARVGTGVLVGGVVLMVGWTLVGAWVGASWCVV</sequence>
<feature type="region of interest" description="Disordered" evidence="1">
    <location>
        <begin position="1325"/>
        <end position="1369"/>
    </location>
</feature>
<name>A0ABR1YG84_9PEZI</name>
<evidence type="ECO:0000259" key="3">
    <source>
        <dbReference type="Pfam" id="PF12657"/>
    </source>
</evidence>
<keyword evidence="2" id="KW-0812">Transmembrane</keyword>
<feature type="compositionally biased region" description="Basic and acidic residues" evidence="1">
    <location>
        <begin position="886"/>
        <end position="897"/>
    </location>
</feature>
<dbReference type="Pfam" id="PF12660">
    <property type="entry name" value="zf-TFIIIC"/>
    <property type="match status" value="1"/>
</dbReference>
<feature type="region of interest" description="Disordered" evidence="1">
    <location>
        <begin position="1163"/>
        <end position="1211"/>
    </location>
</feature>
<evidence type="ECO:0000256" key="2">
    <source>
        <dbReference type="SAM" id="Phobius"/>
    </source>
</evidence>
<organism evidence="5 6">
    <name type="scientific">Phyllosticta capitalensis</name>
    <dbReference type="NCBI Taxonomy" id="121624"/>
    <lineage>
        <taxon>Eukaryota</taxon>
        <taxon>Fungi</taxon>
        <taxon>Dikarya</taxon>
        <taxon>Ascomycota</taxon>
        <taxon>Pezizomycotina</taxon>
        <taxon>Dothideomycetes</taxon>
        <taxon>Dothideomycetes incertae sedis</taxon>
        <taxon>Botryosphaeriales</taxon>
        <taxon>Phyllostictaceae</taxon>
        <taxon>Phyllosticta</taxon>
    </lineage>
</organism>
<proteinExistence type="predicted"/>
<comment type="caution">
    <text evidence="5">The sequence shown here is derived from an EMBL/GenBank/DDBJ whole genome shotgun (WGS) entry which is preliminary data.</text>
</comment>
<evidence type="ECO:0000259" key="4">
    <source>
        <dbReference type="Pfam" id="PF12660"/>
    </source>
</evidence>
<dbReference type="Pfam" id="PF12657">
    <property type="entry name" value="TFIIIC_delta"/>
    <property type="match status" value="1"/>
</dbReference>
<accession>A0ABR1YG84</accession>
<feature type="compositionally biased region" description="Polar residues" evidence="1">
    <location>
        <begin position="1066"/>
        <end position="1076"/>
    </location>
</feature>
<feature type="region of interest" description="Disordered" evidence="1">
    <location>
        <begin position="851"/>
        <end position="981"/>
    </location>
</feature>
<dbReference type="EMBL" id="JBBWRZ010000010">
    <property type="protein sequence ID" value="KAK8227565.1"/>
    <property type="molecule type" value="Genomic_DNA"/>
</dbReference>
<feature type="compositionally biased region" description="Low complexity" evidence="1">
    <location>
        <begin position="1360"/>
        <end position="1369"/>
    </location>
</feature>
<dbReference type="PANTHER" id="PTHR15496:SF2">
    <property type="entry name" value="GENERAL TRANSCRIPTION FACTOR 3C POLYPEPTIDE 4"/>
    <property type="match status" value="1"/>
</dbReference>
<feature type="region of interest" description="Disordered" evidence="1">
    <location>
        <begin position="1064"/>
        <end position="1133"/>
    </location>
</feature>
<dbReference type="PANTHER" id="PTHR15496">
    <property type="entry name" value="GENERAL TRANSCRIPTION FACTOR 3C POLYPEPTIDE 4 FAMILY"/>
    <property type="match status" value="1"/>
</dbReference>
<gene>
    <name evidence="5" type="ORF">HDK90DRAFT_469331</name>
</gene>
<keyword evidence="6" id="KW-1185">Reference proteome</keyword>
<dbReference type="InterPro" id="IPR024764">
    <property type="entry name" value="TFIIIC_Znf"/>
</dbReference>
<feature type="domain" description="Transcription factor IIIC putative zinc-finger" evidence="4">
    <location>
        <begin position="670"/>
        <end position="744"/>
    </location>
</feature>
<dbReference type="InterPro" id="IPR044230">
    <property type="entry name" value="GTF3C4"/>
</dbReference>
<dbReference type="Proteomes" id="UP001492380">
    <property type="component" value="Unassembled WGS sequence"/>
</dbReference>
<feature type="compositionally biased region" description="Low complexity" evidence="1">
    <location>
        <begin position="1422"/>
        <end position="1434"/>
    </location>
</feature>
<feature type="compositionally biased region" description="Polar residues" evidence="1">
    <location>
        <begin position="1199"/>
        <end position="1211"/>
    </location>
</feature>
<evidence type="ECO:0000256" key="1">
    <source>
        <dbReference type="SAM" id="MobiDB-lite"/>
    </source>
</evidence>
<keyword evidence="2" id="KW-1133">Transmembrane helix</keyword>
<feature type="transmembrane region" description="Helical" evidence="2">
    <location>
        <begin position="1495"/>
        <end position="1515"/>
    </location>
</feature>
<feature type="domain" description="Transcription factor IIIC 90kDa subunit N-terminal" evidence="3">
    <location>
        <begin position="19"/>
        <end position="487"/>
    </location>
</feature>
<protein>
    <submittedName>
        <fullName evidence="5">Transcription factor IIIC subunit delta N-term-domain-containing protein</fullName>
    </submittedName>
</protein>
<feature type="region of interest" description="Disordered" evidence="1">
    <location>
        <begin position="1412"/>
        <end position="1434"/>
    </location>
</feature>
<feature type="transmembrane region" description="Helical" evidence="2">
    <location>
        <begin position="1454"/>
        <end position="1475"/>
    </location>
</feature>
<feature type="compositionally biased region" description="Low complexity" evidence="1">
    <location>
        <begin position="1180"/>
        <end position="1190"/>
    </location>
</feature>
<evidence type="ECO:0000313" key="6">
    <source>
        <dbReference type="Proteomes" id="UP001492380"/>
    </source>
</evidence>
<dbReference type="InterPro" id="IPR024761">
    <property type="entry name" value="TFIIIC_delta_N"/>
</dbReference>
<keyword evidence="2" id="KW-0472">Membrane</keyword>